<accession>A0ABV8L8L3</accession>
<keyword evidence="8" id="KW-1185">Reference proteome</keyword>
<evidence type="ECO:0000256" key="6">
    <source>
        <dbReference type="SAM" id="SignalP"/>
    </source>
</evidence>
<reference evidence="8" key="1">
    <citation type="journal article" date="2019" name="Int. J. Syst. Evol. Microbiol.">
        <title>The Global Catalogue of Microorganisms (GCM) 10K type strain sequencing project: providing services to taxonomists for standard genome sequencing and annotation.</title>
        <authorList>
            <consortium name="The Broad Institute Genomics Platform"/>
            <consortium name="The Broad Institute Genome Sequencing Center for Infectious Disease"/>
            <person name="Wu L."/>
            <person name="Ma J."/>
        </authorList>
    </citation>
    <scope>NUCLEOTIDE SEQUENCE [LARGE SCALE GENOMIC DNA]</scope>
    <source>
        <strain evidence="8">CGMCC 4.7204</strain>
    </source>
</reference>
<dbReference type="Gene3D" id="3.40.50.1820">
    <property type="entry name" value="alpha/beta hydrolase"/>
    <property type="match status" value="1"/>
</dbReference>
<organism evidence="7 8">
    <name type="scientific">Nocardia rhizosphaerae</name>
    <dbReference type="NCBI Taxonomy" id="1691571"/>
    <lineage>
        <taxon>Bacteria</taxon>
        <taxon>Bacillati</taxon>
        <taxon>Actinomycetota</taxon>
        <taxon>Actinomycetes</taxon>
        <taxon>Mycobacteriales</taxon>
        <taxon>Nocardiaceae</taxon>
        <taxon>Nocardia</taxon>
    </lineage>
</organism>
<evidence type="ECO:0000256" key="3">
    <source>
        <dbReference type="ARBA" id="ARBA00022801"/>
    </source>
</evidence>
<evidence type="ECO:0000256" key="2">
    <source>
        <dbReference type="ARBA" id="ARBA00022487"/>
    </source>
</evidence>
<feature type="chain" id="PRO_5045928611" evidence="6">
    <location>
        <begin position="34"/>
        <end position="549"/>
    </location>
</feature>
<proteinExistence type="inferred from homology"/>
<comment type="caution">
    <text evidence="7">The sequence shown here is derived from an EMBL/GenBank/DDBJ whole genome shotgun (WGS) entry which is preliminary data.</text>
</comment>
<comment type="similarity">
    <text evidence="1">Belongs to the cutinase family.</text>
</comment>
<protein>
    <submittedName>
        <fullName evidence="7">Cutinase family protein</fullName>
    </submittedName>
</protein>
<dbReference type="InterPro" id="IPR000675">
    <property type="entry name" value="Cutinase/axe"/>
</dbReference>
<feature type="region of interest" description="Disordered" evidence="5">
    <location>
        <begin position="481"/>
        <end position="549"/>
    </location>
</feature>
<keyword evidence="4" id="KW-1015">Disulfide bond</keyword>
<sequence>MRIDMARHSTRLAGTMMASAVAFVSVSTGVVHAEADVLAAPSAHAPIAECPALYALGIQGTGESSPDAAPSTDTGMLSTVFRPLLALAAEPGLVDRAYVPYEAAFGGAVPGGVVPYAESVAGGLERLRAMATQVVERCPDSRIAVVGYSQGAHVASLFAQDVGSGRSAVPADKVAAVALFADPIRGANAPLFPGAPGRTAPLAAPGTSGDTLADVAAVRQAAAPGGGLGVQSVEPADFGRLTGRVASFCATGDLACDAPQGAPLLRAVANLVSQVKLSGGDPIGSLISIADAMAYTSIKTATTVVNEDIAGSTLADVSLAPGKSIAERVADAADPRVAPDGNAALRALLKVGMIGLNAVTTVVKTVLGPDSITELAAATLSNPLAGLTLLSTRLTGAIPELVPPTTGVRLVNEAFTAVTESITDNRELLDVSTWVRYWNTTQRHDAYSRIGVGADGATPTRYVAEWFAAVARDAAAISAPGAEPVGGSDQHGAGIFTSPTGASATPEPSGGGQFPFGTGADGASSGGATTPPAALPGTTTPTTRPFAVN</sequence>
<evidence type="ECO:0000256" key="1">
    <source>
        <dbReference type="ARBA" id="ARBA00007534"/>
    </source>
</evidence>
<dbReference type="InterPro" id="IPR029058">
    <property type="entry name" value="AB_hydrolase_fold"/>
</dbReference>
<dbReference type="PANTHER" id="PTHR33630">
    <property type="entry name" value="CUTINASE RV1984C-RELATED-RELATED"/>
    <property type="match status" value="1"/>
</dbReference>
<feature type="compositionally biased region" description="Low complexity" evidence="5">
    <location>
        <begin position="517"/>
        <end position="543"/>
    </location>
</feature>
<keyword evidence="3" id="KW-0378">Hydrolase</keyword>
<feature type="signal peptide" evidence="6">
    <location>
        <begin position="1"/>
        <end position="33"/>
    </location>
</feature>
<dbReference type="SMART" id="SM01110">
    <property type="entry name" value="Cutinase"/>
    <property type="match status" value="1"/>
</dbReference>
<evidence type="ECO:0000313" key="8">
    <source>
        <dbReference type="Proteomes" id="UP001595767"/>
    </source>
</evidence>
<dbReference type="EMBL" id="JBHSBA010000007">
    <property type="protein sequence ID" value="MFC4126861.1"/>
    <property type="molecule type" value="Genomic_DNA"/>
</dbReference>
<dbReference type="RefSeq" id="WP_378551818.1">
    <property type="nucleotide sequence ID" value="NZ_JBHSBA010000007.1"/>
</dbReference>
<dbReference type="PANTHER" id="PTHR33630:SF9">
    <property type="entry name" value="CUTINASE 4"/>
    <property type="match status" value="1"/>
</dbReference>
<name>A0ABV8L8L3_9NOCA</name>
<gene>
    <name evidence="7" type="ORF">ACFOW8_18145</name>
</gene>
<dbReference type="Pfam" id="PF01083">
    <property type="entry name" value="Cutinase"/>
    <property type="match status" value="1"/>
</dbReference>
<keyword evidence="2" id="KW-0719">Serine esterase</keyword>
<dbReference type="SUPFAM" id="SSF53474">
    <property type="entry name" value="alpha/beta-Hydrolases"/>
    <property type="match status" value="1"/>
</dbReference>
<evidence type="ECO:0000256" key="4">
    <source>
        <dbReference type="ARBA" id="ARBA00023157"/>
    </source>
</evidence>
<evidence type="ECO:0000256" key="5">
    <source>
        <dbReference type="SAM" id="MobiDB-lite"/>
    </source>
</evidence>
<keyword evidence="6" id="KW-0732">Signal</keyword>
<evidence type="ECO:0000313" key="7">
    <source>
        <dbReference type="EMBL" id="MFC4126861.1"/>
    </source>
</evidence>
<dbReference type="Proteomes" id="UP001595767">
    <property type="component" value="Unassembled WGS sequence"/>
</dbReference>